<name>A0A176VCT9_MARPO</name>
<comment type="caution">
    <text evidence="3">The sequence shown here is derived from an EMBL/GenBank/DDBJ whole genome shotgun (WGS) entry which is preliminary data.</text>
</comment>
<feature type="domain" description="C2" evidence="2">
    <location>
        <begin position="132"/>
        <end position="248"/>
    </location>
</feature>
<dbReference type="Pfam" id="PF01764">
    <property type="entry name" value="Lipase_3"/>
    <property type="match status" value="1"/>
</dbReference>
<dbReference type="GO" id="GO:0006629">
    <property type="term" value="P:lipid metabolic process"/>
    <property type="evidence" value="ECO:0007669"/>
    <property type="project" value="InterPro"/>
</dbReference>
<dbReference type="PANTHER" id="PTHR47759">
    <property type="entry name" value="OS04G0509100 PROTEIN"/>
    <property type="match status" value="1"/>
</dbReference>
<dbReference type="CDD" id="cd00030">
    <property type="entry name" value="C2"/>
    <property type="match status" value="1"/>
</dbReference>
<protein>
    <recommendedName>
        <fullName evidence="2">C2 domain-containing protein</fullName>
    </recommendedName>
</protein>
<evidence type="ECO:0000256" key="1">
    <source>
        <dbReference type="SAM" id="MobiDB-lite"/>
    </source>
</evidence>
<dbReference type="EMBL" id="LVLJ01004075">
    <property type="protein sequence ID" value="OAE18387.1"/>
    <property type="molecule type" value="Genomic_DNA"/>
</dbReference>
<dbReference type="SMART" id="SM00239">
    <property type="entry name" value="C2"/>
    <property type="match status" value="1"/>
</dbReference>
<sequence length="945" mass="105062">MAAVNAAPIRNLSCISAIGENSIRPERQAINCLRDKRQKGLSRGRMRVLRARNGRFWTSSRQSSGSSWRWRIRMERAGTSKTESDNCIQETHVEDPRPPFNLDLAVLLAGFAFESYNAPRKDEGVREMDSQYCETTYLAKEYVQALYEGQLCVKVKTGSHFPGLDLWGTSDPYVVLKLGDCRAQSKTIWATKDPVWNEELKLNVKDPTNQTLKIAAWDANVVTAHRRLGNSAVSLESVCDGRIHNLTIDLEGMGGGGTLNLEVLYKSFAEMAAEKDKFNLARLFRVDVLENAFKSVVGDNQISVGDFLKILSNPIQERDSETELSKEGDPVTELSNEISDTRITSSEREKSAEVQGSKDRGFEWNIFNTGVQEEDPGRTQERRSSTEMEKYDKDDEVAYWKTMADTVSEKLKPLGVDISGVFTDWDSSKFAEDVKSFGLASQRKAEEEYVKQGLLSTEGSEFSENAEENQIEERSRAFGLDSIMRLNLSPPQSVENLRKQTDKLLGVWALFTKSSRPLSDEANDRKGLPNAANGGSSQRKDEEENSDAGDSSLCLQPNEQSSMFSTAESAMEAWALLATTMGGVSLLKSDFKKICFVENAKTDTQVAIWRDQRRKRLVVAFRGTEQTKWKDVLTDLSLIATGFNPERVEGGSKDEILVHGGFLSAYDSVKARLLSLVHSSIEISEDGSESDDSEGAWHIYVTGHSLGGALATLFALDLASCHLAKEGRILVTMYNYGSPRVGNSPFAEKYNKTVKDSWRVVNNRDIVPTVPRLMGYCHVAQPIYLTAHDANVMSDLLDDGYRGDVIGEATPDVILGEIMKGEQRVLQKLLDTEITMLRAMRDGSAVMQHMEDFYYITLLQIFPSLGAGEVGNPRRFPNPHDSEHEATALCFLPALRGVKHWRSVSKPGSRTAESNDVDDAMQIGASSSTLWLTFTSSPQDDTASL</sequence>
<dbReference type="InterPro" id="IPR002921">
    <property type="entry name" value="Fungal_lipase-type"/>
</dbReference>
<dbReference type="SUPFAM" id="SSF53474">
    <property type="entry name" value="alpha/beta-Hydrolases"/>
    <property type="match status" value="1"/>
</dbReference>
<organism evidence="3 4">
    <name type="scientific">Marchantia polymorpha subsp. ruderalis</name>
    <dbReference type="NCBI Taxonomy" id="1480154"/>
    <lineage>
        <taxon>Eukaryota</taxon>
        <taxon>Viridiplantae</taxon>
        <taxon>Streptophyta</taxon>
        <taxon>Embryophyta</taxon>
        <taxon>Marchantiophyta</taxon>
        <taxon>Marchantiopsida</taxon>
        <taxon>Marchantiidae</taxon>
        <taxon>Marchantiales</taxon>
        <taxon>Marchantiaceae</taxon>
        <taxon>Marchantia</taxon>
    </lineage>
</organism>
<keyword evidence="4" id="KW-1185">Reference proteome</keyword>
<dbReference type="PROSITE" id="PS50004">
    <property type="entry name" value="C2"/>
    <property type="match status" value="1"/>
</dbReference>
<proteinExistence type="predicted"/>
<dbReference type="CDD" id="cd00519">
    <property type="entry name" value="Lipase_3"/>
    <property type="match status" value="1"/>
</dbReference>
<gene>
    <name evidence="3" type="ORF">AXG93_1783s1160</name>
</gene>
<dbReference type="PANTHER" id="PTHR47759:SF2">
    <property type="entry name" value="TRIGLYCERIDE LIPASE"/>
    <property type="match status" value="1"/>
</dbReference>
<evidence type="ECO:0000259" key="2">
    <source>
        <dbReference type="PROSITE" id="PS50004"/>
    </source>
</evidence>
<evidence type="ECO:0000313" key="4">
    <source>
        <dbReference type="Proteomes" id="UP000077202"/>
    </source>
</evidence>
<dbReference type="Pfam" id="PF00168">
    <property type="entry name" value="C2"/>
    <property type="match status" value="1"/>
</dbReference>
<dbReference type="InterPro" id="IPR000008">
    <property type="entry name" value="C2_dom"/>
</dbReference>
<dbReference type="InterPro" id="IPR029058">
    <property type="entry name" value="AB_hydrolase_fold"/>
</dbReference>
<feature type="region of interest" description="Disordered" evidence="1">
    <location>
        <begin position="517"/>
        <end position="556"/>
    </location>
</feature>
<reference evidence="3" key="1">
    <citation type="submission" date="2016-03" db="EMBL/GenBank/DDBJ databases">
        <title>Mechanisms controlling the formation of the plant cell surface in tip-growing cells are functionally conserved among land plants.</title>
        <authorList>
            <person name="Honkanen S."/>
            <person name="Jones V.A."/>
            <person name="Morieri G."/>
            <person name="Champion C."/>
            <person name="Hetherington A.J."/>
            <person name="Kelly S."/>
            <person name="Saint-Marcoux D."/>
            <person name="Proust H."/>
            <person name="Prescott H."/>
            <person name="Dolan L."/>
        </authorList>
    </citation>
    <scope>NUCLEOTIDE SEQUENCE [LARGE SCALE GENOMIC DNA]</scope>
    <source>
        <tissue evidence="3">Whole gametophyte</tissue>
    </source>
</reference>
<dbReference type="Gene3D" id="2.60.40.150">
    <property type="entry name" value="C2 domain"/>
    <property type="match status" value="1"/>
</dbReference>
<accession>A0A176VCT9</accession>
<dbReference type="AlphaFoldDB" id="A0A176VCT9"/>
<dbReference type="Gene3D" id="3.40.50.1820">
    <property type="entry name" value="alpha/beta hydrolase"/>
    <property type="match status" value="1"/>
</dbReference>
<evidence type="ECO:0000313" key="3">
    <source>
        <dbReference type="EMBL" id="OAE18387.1"/>
    </source>
</evidence>
<dbReference type="InterPro" id="IPR035892">
    <property type="entry name" value="C2_domain_sf"/>
</dbReference>
<dbReference type="SUPFAM" id="SSF49562">
    <property type="entry name" value="C2 domain (Calcium/lipid-binding domain, CaLB)"/>
    <property type="match status" value="1"/>
</dbReference>
<feature type="compositionally biased region" description="Basic and acidic residues" evidence="1">
    <location>
        <begin position="518"/>
        <end position="527"/>
    </location>
</feature>
<dbReference type="Proteomes" id="UP000077202">
    <property type="component" value="Unassembled WGS sequence"/>
</dbReference>